<evidence type="ECO:0000256" key="22">
    <source>
        <dbReference type="ARBA" id="ARBA00049289"/>
    </source>
</evidence>
<dbReference type="EC" id="7.2.2.8" evidence="3"/>
<evidence type="ECO:0000256" key="13">
    <source>
        <dbReference type="ARBA" id="ARBA00022840"/>
    </source>
</evidence>
<evidence type="ECO:0000259" key="24">
    <source>
        <dbReference type="PROSITE" id="PS50846"/>
    </source>
</evidence>
<feature type="transmembrane region" description="Helical" evidence="23">
    <location>
        <begin position="799"/>
        <end position="818"/>
    </location>
</feature>
<keyword evidence="26" id="KW-1185">Reference proteome</keyword>
<keyword evidence="16 23" id="KW-1133">Transmembrane helix</keyword>
<dbReference type="GO" id="GO:0043682">
    <property type="term" value="F:P-type divalent copper transporter activity"/>
    <property type="evidence" value="ECO:0007669"/>
    <property type="project" value="TreeGrafter"/>
</dbReference>
<dbReference type="FunFam" id="3.30.70.100:FF:000005">
    <property type="entry name" value="Copper-exporting P-type ATPase A"/>
    <property type="match status" value="1"/>
</dbReference>
<evidence type="ECO:0000256" key="16">
    <source>
        <dbReference type="ARBA" id="ARBA00022989"/>
    </source>
</evidence>
<dbReference type="OrthoDB" id="9813266at2"/>
<keyword evidence="6 23" id="KW-1003">Cell membrane</keyword>
<evidence type="ECO:0000256" key="4">
    <source>
        <dbReference type="ARBA" id="ARBA00015102"/>
    </source>
</evidence>
<dbReference type="InterPro" id="IPR036163">
    <property type="entry name" value="HMA_dom_sf"/>
</dbReference>
<dbReference type="InterPro" id="IPR001757">
    <property type="entry name" value="P_typ_ATPase"/>
</dbReference>
<dbReference type="NCBIfam" id="TIGR01511">
    <property type="entry name" value="ATPase-IB1_Cu"/>
    <property type="match status" value="1"/>
</dbReference>
<dbReference type="Gene3D" id="3.40.50.1000">
    <property type="entry name" value="HAD superfamily/HAD-like"/>
    <property type="match status" value="1"/>
</dbReference>
<evidence type="ECO:0000256" key="5">
    <source>
        <dbReference type="ARBA" id="ARBA00022448"/>
    </source>
</evidence>
<dbReference type="Proteomes" id="UP000263232">
    <property type="component" value="Chromosome"/>
</dbReference>
<dbReference type="CDD" id="cd02094">
    <property type="entry name" value="P-type_ATPase_Cu-like"/>
    <property type="match status" value="1"/>
</dbReference>
<dbReference type="Pfam" id="PF00122">
    <property type="entry name" value="E1-E2_ATPase"/>
    <property type="match status" value="1"/>
</dbReference>
<proteinExistence type="inferred from homology"/>
<keyword evidence="19 23" id="KW-0472">Membrane</keyword>
<dbReference type="EMBL" id="CP023434">
    <property type="protein sequence ID" value="AXY26446.1"/>
    <property type="molecule type" value="Genomic_DNA"/>
</dbReference>
<dbReference type="PRINTS" id="PR00119">
    <property type="entry name" value="CATATPASE"/>
</dbReference>
<sequence>MKATYSIGGMHCASCAQTVEKELRKAHGVSQADVNLATEKASITYDSDLVNIDDLKAIIDEAGYTLIDSSALAKESTSNHQNYSIRGMSCASCAQSVEKAVNKLTEIESASVNLATETLTVDWLHEPQPDVILKTVKDTGYEAELQVSAAEQYEIEAEQKARQLQGMKQQLIWMLIFTLPLFLLAMGPMFGMPLPQFMDPMTQPGVFAVIQLLLATPVMWLARDKFTRGFRNLFKGHPNMDSLVAIGTSAAYLQGLVMTFLLLTERVISAGHPNLYFESAAVILTLMQAGDYMEEIAKGKTSSAIKDLMDLAPEEARRIDDKQQVETVPVEVIEVGDILQVRPGDQIPLDGEIIRGYSTVDESMLTGESLPVEKSVGDQVTGGSLNKTGSFHYQVKRVGQDTMLAQIVQMVQEAQGSKAPIAKLVDIISGYFVPTVIILAIVAALFWYVVQGASLDFVLNIFISVLIIACPCALGLATPTAIMVGTGNGARKGILIKNGATLEAIHNGDAVLLDKTGTITVGEPTVTDFVTYDLDEVTLLQCIASAEAASEHPLASAIVQYAQEEQDIELLEVHNFNSITGKGIVAEIEQHTVHIGNAALMADVVSLADHERQQAEELASEGKTAMYIALDGVLAGIIAVADPIKESSHEAIQRMQAMGIEVIMVTGDNQLTAQAITKQVGVDRVFSDVLPQDKAQIVKDLQSEGKHVIMVGDGINDAPALAQADIGMAIGSGTDVAISSADTVLMQSDLQGVPEAIGLSHATIRNIKQNLFWAFAYNVIGIPFAMGIFYLFGGPLLNPMIAALAMSFSSISVLLNALRLRNY</sequence>
<dbReference type="InterPro" id="IPR008250">
    <property type="entry name" value="ATPase_P-typ_transduc_dom_A_sf"/>
</dbReference>
<dbReference type="SFLD" id="SFLDS00003">
    <property type="entry name" value="Haloacid_Dehalogenase"/>
    <property type="match status" value="1"/>
</dbReference>
<evidence type="ECO:0000256" key="3">
    <source>
        <dbReference type="ARBA" id="ARBA00012517"/>
    </source>
</evidence>
<evidence type="ECO:0000256" key="12">
    <source>
        <dbReference type="ARBA" id="ARBA00022796"/>
    </source>
</evidence>
<dbReference type="SUPFAM" id="SSF81653">
    <property type="entry name" value="Calcium ATPase, transduction domain A"/>
    <property type="match status" value="1"/>
</dbReference>
<dbReference type="InterPro" id="IPR006121">
    <property type="entry name" value="HMA_dom"/>
</dbReference>
<dbReference type="PANTHER" id="PTHR43520:SF8">
    <property type="entry name" value="P-TYPE CU(+) TRANSPORTER"/>
    <property type="match status" value="1"/>
</dbReference>
<dbReference type="InterPro" id="IPR018303">
    <property type="entry name" value="ATPase_P-typ_P_site"/>
</dbReference>
<dbReference type="RefSeq" id="WP_118991303.1">
    <property type="nucleotide sequence ID" value="NZ_CP023434.1"/>
</dbReference>
<dbReference type="FunFam" id="3.40.50.1000:FF:000144">
    <property type="entry name" value="copper-transporting ATPase 1 isoform X2"/>
    <property type="match status" value="1"/>
</dbReference>
<keyword evidence="8 23" id="KW-0812">Transmembrane</keyword>
<keyword evidence="18" id="KW-0406">Ion transport</keyword>
<keyword evidence="9 23" id="KW-0479">Metal-binding</keyword>
<dbReference type="SUPFAM" id="SSF56784">
    <property type="entry name" value="HAD-like"/>
    <property type="match status" value="1"/>
</dbReference>
<feature type="domain" description="HMA" evidence="24">
    <location>
        <begin position="79"/>
        <end position="144"/>
    </location>
</feature>
<dbReference type="InterPro" id="IPR023298">
    <property type="entry name" value="ATPase_P-typ_TM_dom_sf"/>
</dbReference>
<reference evidence="25 26" key="1">
    <citation type="submission" date="2017-09" db="EMBL/GenBank/DDBJ databases">
        <title>Complete genome sequence of Oxytococcus suis strain ZY16052.</title>
        <authorList>
            <person name="Li F."/>
        </authorList>
    </citation>
    <scope>NUCLEOTIDE SEQUENCE [LARGE SCALE GENOMIC DNA]</scope>
    <source>
        <strain evidence="25 26">ZY16052</strain>
    </source>
</reference>
<dbReference type="SFLD" id="SFLDG00002">
    <property type="entry name" value="C1.7:_P-type_atpase_like"/>
    <property type="match status" value="1"/>
</dbReference>
<dbReference type="Pfam" id="PF00403">
    <property type="entry name" value="HMA"/>
    <property type="match status" value="2"/>
</dbReference>
<dbReference type="InterPro" id="IPR017969">
    <property type="entry name" value="Heavy-metal-associated_CS"/>
</dbReference>
<dbReference type="GO" id="GO:0055070">
    <property type="term" value="P:copper ion homeostasis"/>
    <property type="evidence" value="ECO:0007669"/>
    <property type="project" value="TreeGrafter"/>
</dbReference>
<dbReference type="PROSITE" id="PS50846">
    <property type="entry name" value="HMA_2"/>
    <property type="match status" value="2"/>
</dbReference>
<comment type="similarity">
    <text evidence="2 23">Belongs to the cation transport ATPase (P-type) (TC 3.A.3) family. Type IB subfamily.</text>
</comment>
<keyword evidence="5" id="KW-0813">Transport</keyword>
<dbReference type="GO" id="GO:0016887">
    <property type="term" value="F:ATP hydrolysis activity"/>
    <property type="evidence" value="ECO:0007669"/>
    <property type="project" value="InterPro"/>
</dbReference>
<keyword evidence="12" id="KW-0187">Copper transport</keyword>
<dbReference type="FunFam" id="3.30.70.100:FF:000001">
    <property type="entry name" value="ATPase copper transporting beta"/>
    <property type="match status" value="1"/>
</dbReference>
<dbReference type="GO" id="GO:0005524">
    <property type="term" value="F:ATP binding"/>
    <property type="evidence" value="ECO:0007669"/>
    <property type="project" value="UniProtKB-UniRule"/>
</dbReference>
<evidence type="ECO:0000256" key="21">
    <source>
        <dbReference type="ARBA" id="ARBA00033239"/>
    </source>
</evidence>
<evidence type="ECO:0000256" key="6">
    <source>
        <dbReference type="ARBA" id="ARBA00022475"/>
    </source>
</evidence>
<dbReference type="PRINTS" id="PR00941">
    <property type="entry name" value="CDATPASE"/>
</dbReference>
<dbReference type="PANTHER" id="PTHR43520">
    <property type="entry name" value="ATP7, ISOFORM B"/>
    <property type="match status" value="1"/>
</dbReference>
<dbReference type="InterPro" id="IPR036412">
    <property type="entry name" value="HAD-like_sf"/>
</dbReference>
<feature type="transmembrane region" description="Helical" evidence="23">
    <location>
        <begin position="771"/>
        <end position="793"/>
    </location>
</feature>
<dbReference type="FunFam" id="2.70.150.10:FF:000002">
    <property type="entry name" value="Copper-transporting ATPase 1, putative"/>
    <property type="match status" value="1"/>
</dbReference>
<evidence type="ECO:0000256" key="2">
    <source>
        <dbReference type="ARBA" id="ARBA00006024"/>
    </source>
</evidence>
<feature type="transmembrane region" description="Helical" evidence="23">
    <location>
        <begin position="171"/>
        <end position="192"/>
    </location>
</feature>
<feature type="transmembrane region" description="Helical" evidence="23">
    <location>
        <begin position="461"/>
        <end position="484"/>
    </location>
</feature>
<dbReference type="InterPro" id="IPR023214">
    <property type="entry name" value="HAD_sf"/>
</dbReference>
<dbReference type="InterPro" id="IPR044492">
    <property type="entry name" value="P_typ_ATPase_HD_dom"/>
</dbReference>
<evidence type="ECO:0000256" key="17">
    <source>
        <dbReference type="ARBA" id="ARBA00023008"/>
    </source>
</evidence>
<dbReference type="InterPro" id="IPR027256">
    <property type="entry name" value="P-typ_ATPase_IB"/>
</dbReference>
<dbReference type="NCBIfam" id="TIGR01525">
    <property type="entry name" value="ATPase-IB_hvy"/>
    <property type="match status" value="1"/>
</dbReference>
<keyword evidence="13 23" id="KW-0067">ATP-binding</keyword>
<dbReference type="GO" id="GO:0005507">
    <property type="term" value="F:copper ion binding"/>
    <property type="evidence" value="ECO:0007669"/>
    <property type="project" value="InterPro"/>
</dbReference>
<evidence type="ECO:0000256" key="10">
    <source>
        <dbReference type="ARBA" id="ARBA00022737"/>
    </source>
</evidence>
<feature type="domain" description="HMA" evidence="24">
    <location>
        <begin position="1"/>
        <end position="67"/>
    </location>
</feature>
<evidence type="ECO:0000313" key="26">
    <source>
        <dbReference type="Proteomes" id="UP000263232"/>
    </source>
</evidence>
<dbReference type="Gene3D" id="2.70.150.10">
    <property type="entry name" value="Calcium-transporting ATPase, cytoplasmic transduction domain A"/>
    <property type="match status" value="1"/>
</dbReference>
<dbReference type="PROSITE" id="PS01047">
    <property type="entry name" value="HMA_1"/>
    <property type="match status" value="2"/>
</dbReference>
<keyword evidence="10" id="KW-0677">Repeat</keyword>
<keyword evidence="7" id="KW-0597">Phosphoprotein</keyword>
<dbReference type="SUPFAM" id="SSF55008">
    <property type="entry name" value="HMA, heavy metal-associated domain"/>
    <property type="match status" value="2"/>
</dbReference>
<keyword evidence="15" id="KW-1278">Translocase</keyword>
<evidence type="ECO:0000256" key="11">
    <source>
        <dbReference type="ARBA" id="ARBA00022741"/>
    </source>
</evidence>
<evidence type="ECO:0000256" key="9">
    <source>
        <dbReference type="ARBA" id="ARBA00022723"/>
    </source>
</evidence>
<keyword evidence="14" id="KW-0460">Magnesium</keyword>
<evidence type="ECO:0000256" key="7">
    <source>
        <dbReference type="ARBA" id="ARBA00022553"/>
    </source>
</evidence>
<keyword evidence="11 23" id="KW-0547">Nucleotide-binding</keyword>
<dbReference type="KEGG" id="abae:CL176_10830"/>
<accession>A0A347WMY9</accession>
<protein>
    <recommendedName>
        <fullName evidence="4">Copper-exporting P-type ATPase</fullName>
        <ecNumber evidence="3">7.2.2.8</ecNumber>
    </recommendedName>
    <alternativeName>
        <fullName evidence="20">Copper-exporting P-type ATPase A</fullName>
    </alternativeName>
    <alternativeName>
        <fullName evidence="21">Cu(+)-exporting ATPase</fullName>
    </alternativeName>
</protein>
<dbReference type="InterPro" id="IPR059000">
    <property type="entry name" value="ATPase_P-type_domA"/>
</dbReference>
<evidence type="ECO:0000256" key="23">
    <source>
        <dbReference type="RuleBase" id="RU362081"/>
    </source>
</evidence>
<evidence type="ECO:0000256" key="19">
    <source>
        <dbReference type="ARBA" id="ARBA00023136"/>
    </source>
</evidence>
<dbReference type="PROSITE" id="PS00154">
    <property type="entry name" value="ATPASE_E1_E2"/>
    <property type="match status" value="1"/>
</dbReference>
<comment type="catalytic activity">
    <reaction evidence="22">
        <text>Cu(+)(in) + ATP + H2O = Cu(+)(out) + ADP + phosphate + H(+)</text>
        <dbReference type="Rhea" id="RHEA:25792"/>
        <dbReference type="ChEBI" id="CHEBI:15377"/>
        <dbReference type="ChEBI" id="CHEBI:15378"/>
        <dbReference type="ChEBI" id="CHEBI:30616"/>
        <dbReference type="ChEBI" id="CHEBI:43474"/>
        <dbReference type="ChEBI" id="CHEBI:49552"/>
        <dbReference type="ChEBI" id="CHEBI:456216"/>
        <dbReference type="EC" id="7.2.2.8"/>
    </reaction>
</comment>
<organism evidence="25 26">
    <name type="scientific">Suicoccus acidiformans</name>
    <dbReference type="NCBI Taxonomy" id="2036206"/>
    <lineage>
        <taxon>Bacteria</taxon>
        <taxon>Bacillati</taxon>
        <taxon>Bacillota</taxon>
        <taxon>Bacilli</taxon>
        <taxon>Lactobacillales</taxon>
        <taxon>Aerococcaceae</taxon>
        <taxon>Suicoccus</taxon>
    </lineage>
</organism>
<dbReference type="SFLD" id="SFLDF00027">
    <property type="entry name" value="p-type_atpase"/>
    <property type="match status" value="1"/>
</dbReference>
<evidence type="ECO:0000313" key="25">
    <source>
        <dbReference type="EMBL" id="AXY26446.1"/>
    </source>
</evidence>
<evidence type="ECO:0000256" key="20">
    <source>
        <dbReference type="ARBA" id="ARBA00029719"/>
    </source>
</evidence>
<dbReference type="AlphaFoldDB" id="A0A347WMY9"/>
<evidence type="ECO:0000256" key="14">
    <source>
        <dbReference type="ARBA" id="ARBA00022842"/>
    </source>
</evidence>
<dbReference type="GO" id="GO:0005886">
    <property type="term" value="C:plasma membrane"/>
    <property type="evidence" value="ECO:0007669"/>
    <property type="project" value="UniProtKB-SubCell"/>
</dbReference>
<evidence type="ECO:0000256" key="15">
    <source>
        <dbReference type="ARBA" id="ARBA00022967"/>
    </source>
</evidence>
<comment type="subcellular location">
    <subcellularLocation>
        <location evidence="1">Cell membrane</location>
        <topology evidence="1">Multi-pass membrane protein</topology>
    </subcellularLocation>
</comment>
<dbReference type="NCBIfam" id="TIGR01494">
    <property type="entry name" value="ATPase_P-type"/>
    <property type="match status" value="1"/>
</dbReference>
<feature type="transmembrane region" description="Helical" evidence="23">
    <location>
        <begin position="428"/>
        <end position="449"/>
    </location>
</feature>
<dbReference type="Gene3D" id="3.30.70.100">
    <property type="match status" value="2"/>
</dbReference>
<name>A0A347WMY9_9LACT</name>
<evidence type="ECO:0000256" key="8">
    <source>
        <dbReference type="ARBA" id="ARBA00022692"/>
    </source>
</evidence>
<dbReference type="CDD" id="cd00371">
    <property type="entry name" value="HMA"/>
    <property type="match status" value="2"/>
</dbReference>
<keyword evidence="17" id="KW-0186">Copper</keyword>
<feature type="transmembrane region" description="Helical" evidence="23">
    <location>
        <begin position="204"/>
        <end position="222"/>
    </location>
</feature>
<gene>
    <name evidence="25" type="ORF">CL176_10830</name>
</gene>
<dbReference type="GO" id="GO:0140581">
    <property type="term" value="F:P-type monovalent copper transporter activity"/>
    <property type="evidence" value="ECO:0007669"/>
    <property type="project" value="UniProtKB-EC"/>
</dbReference>
<dbReference type="Pfam" id="PF00702">
    <property type="entry name" value="Hydrolase"/>
    <property type="match status" value="1"/>
</dbReference>
<evidence type="ECO:0000256" key="18">
    <source>
        <dbReference type="ARBA" id="ARBA00023065"/>
    </source>
</evidence>
<dbReference type="InterPro" id="IPR023299">
    <property type="entry name" value="ATPase_P-typ_cyto_dom_N"/>
</dbReference>
<evidence type="ECO:0000256" key="1">
    <source>
        <dbReference type="ARBA" id="ARBA00004651"/>
    </source>
</evidence>
<dbReference type="SUPFAM" id="SSF81665">
    <property type="entry name" value="Calcium ATPase, transmembrane domain M"/>
    <property type="match status" value="1"/>
</dbReference>
<dbReference type="InterPro" id="IPR006122">
    <property type="entry name" value="HMA_Cu_ion-bd"/>
</dbReference>
<dbReference type="Gene3D" id="3.40.1110.10">
    <property type="entry name" value="Calcium-transporting ATPase, cytoplasmic domain N"/>
    <property type="match status" value="1"/>
</dbReference>
<dbReference type="NCBIfam" id="TIGR00003">
    <property type="entry name" value="copper ion binding protein"/>
    <property type="match status" value="1"/>
</dbReference>